<comment type="caution">
    <text evidence="2">The sequence shown here is derived from an EMBL/GenBank/DDBJ whole genome shotgun (WGS) entry which is preliminary data.</text>
</comment>
<protein>
    <submittedName>
        <fullName evidence="2">Uncharacterized protein</fullName>
    </submittedName>
</protein>
<feature type="transmembrane region" description="Helical" evidence="1">
    <location>
        <begin position="51"/>
        <end position="73"/>
    </location>
</feature>
<keyword evidence="1" id="KW-0472">Membrane</keyword>
<reference evidence="2" key="1">
    <citation type="submission" date="2023-06" db="EMBL/GenBank/DDBJ databases">
        <authorList>
            <consortium name="Lawrence Berkeley National Laboratory"/>
            <person name="Ahrendt S."/>
            <person name="Sahu N."/>
            <person name="Indic B."/>
            <person name="Wong-Bajracharya J."/>
            <person name="Merenyi Z."/>
            <person name="Ke H.-M."/>
            <person name="Monk M."/>
            <person name="Kocsube S."/>
            <person name="Drula E."/>
            <person name="Lipzen A."/>
            <person name="Balint B."/>
            <person name="Henrissat B."/>
            <person name="Andreopoulos B."/>
            <person name="Martin F.M."/>
            <person name="Harder C.B."/>
            <person name="Rigling D."/>
            <person name="Ford K.L."/>
            <person name="Foster G.D."/>
            <person name="Pangilinan J."/>
            <person name="Papanicolaou A."/>
            <person name="Barry K."/>
            <person name="LaButti K."/>
            <person name="Viragh M."/>
            <person name="Koriabine M."/>
            <person name="Yan M."/>
            <person name="Riley R."/>
            <person name="Champramary S."/>
            <person name="Plett K.L."/>
            <person name="Tsai I.J."/>
            <person name="Slot J."/>
            <person name="Sipos G."/>
            <person name="Plett J."/>
            <person name="Nagy L.G."/>
            <person name="Grigoriev I.V."/>
        </authorList>
    </citation>
    <scope>NUCLEOTIDE SEQUENCE</scope>
    <source>
        <strain evidence="2">CCBAS 213</strain>
    </source>
</reference>
<dbReference type="Proteomes" id="UP001175211">
    <property type="component" value="Unassembled WGS sequence"/>
</dbReference>
<accession>A0AA39JPF1</accession>
<organism evidence="2 3">
    <name type="scientific">Armillaria tabescens</name>
    <name type="common">Ringless honey mushroom</name>
    <name type="synonym">Agaricus tabescens</name>
    <dbReference type="NCBI Taxonomy" id="1929756"/>
    <lineage>
        <taxon>Eukaryota</taxon>
        <taxon>Fungi</taxon>
        <taxon>Dikarya</taxon>
        <taxon>Basidiomycota</taxon>
        <taxon>Agaricomycotina</taxon>
        <taxon>Agaricomycetes</taxon>
        <taxon>Agaricomycetidae</taxon>
        <taxon>Agaricales</taxon>
        <taxon>Marasmiineae</taxon>
        <taxon>Physalacriaceae</taxon>
        <taxon>Desarmillaria</taxon>
    </lineage>
</organism>
<evidence type="ECO:0000313" key="3">
    <source>
        <dbReference type="Proteomes" id="UP001175211"/>
    </source>
</evidence>
<gene>
    <name evidence="2" type="ORF">EV420DRAFT_1573231</name>
</gene>
<keyword evidence="3" id="KW-1185">Reference proteome</keyword>
<sequence>MSQVMDTSLFVINETSLERILVNARAGKRTTVNATIMQNQLVWVYNARRLWGTYATALALALICGAVGLVCMLNNDDIRDLAFSDIVRATRNAELDSIFGGEIGADARNKVVLQYNTQKGDGTVSGGFVVLKSCKERSSFENMA</sequence>
<dbReference type="GeneID" id="85357926"/>
<dbReference type="AlphaFoldDB" id="A0AA39JPF1"/>
<keyword evidence="1" id="KW-0812">Transmembrane</keyword>
<proteinExistence type="predicted"/>
<dbReference type="EMBL" id="JAUEPS010000051">
    <property type="protein sequence ID" value="KAK0445059.1"/>
    <property type="molecule type" value="Genomic_DNA"/>
</dbReference>
<name>A0AA39JPF1_ARMTA</name>
<evidence type="ECO:0000256" key="1">
    <source>
        <dbReference type="SAM" id="Phobius"/>
    </source>
</evidence>
<keyword evidence="1" id="KW-1133">Transmembrane helix</keyword>
<dbReference type="RefSeq" id="XP_060325406.1">
    <property type="nucleotide sequence ID" value="XM_060474378.1"/>
</dbReference>
<evidence type="ECO:0000313" key="2">
    <source>
        <dbReference type="EMBL" id="KAK0445059.1"/>
    </source>
</evidence>